<dbReference type="Proteomes" id="UP000199440">
    <property type="component" value="Unassembled WGS sequence"/>
</dbReference>
<dbReference type="EMBL" id="FNGV01000007">
    <property type="protein sequence ID" value="SDM28613.1"/>
    <property type="molecule type" value="Genomic_DNA"/>
</dbReference>
<evidence type="ECO:0000313" key="1">
    <source>
        <dbReference type="EMBL" id="SDM28613.1"/>
    </source>
</evidence>
<protein>
    <submittedName>
        <fullName evidence="1">Uncharacterized protein</fullName>
    </submittedName>
</protein>
<dbReference type="AlphaFoldDB" id="A0A1G9RZF9"/>
<reference evidence="1 2" key="1">
    <citation type="submission" date="2016-10" db="EMBL/GenBank/DDBJ databases">
        <authorList>
            <person name="de Groot N.N."/>
        </authorList>
    </citation>
    <scope>NUCLEOTIDE SEQUENCE [LARGE SCALE GENOMIC DNA]</scope>
    <source>
        <strain evidence="1 2">DSM 19886</strain>
    </source>
</reference>
<dbReference type="OrthoDB" id="1139121at2"/>
<name>A0A1G9RZF9_9FLAO</name>
<sequence>MEATGKNYGYIEWLSAEEMHEASLQWMSELKFIRDEQRFLNDLVASYTPQLADQKVFKESQEIIGAISKSEKEVIEFMKRVKSHLNLLEIMVNDVDELKMEKAYIETHWELSSEIKKYSNEYRELKTALFHLVARVKKMNKRLLN</sequence>
<proteinExistence type="predicted"/>
<evidence type="ECO:0000313" key="2">
    <source>
        <dbReference type="Proteomes" id="UP000199440"/>
    </source>
</evidence>
<dbReference type="RefSeq" id="WP_089890664.1">
    <property type="nucleotide sequence ID" value="NZ_FNGV01000007.1"/>
</dbReference>
<dbReference type="STRING" id="192904.SAMN04488514_10743"/>
<keyword evidence="2" id="KW-1185">Reference proteome</keyword>
<accession>A0A1G9RZF9</accession>
<organism evidence="1 2">
    <name type="scientific">Kriegella aquimaris</name>
    <dbReference type="NCBI Taxonomy" id="192904"/>
    <lineage>
        <taxon>Bacteria</taxon>
        <taxon>Pseudomonadati</taxon>
        <taxon>Bacteroidota</taxon>
        <taxon>Flavobacteriia</taxon>
        <taxon>Flavobacteriales</taxon>
        <taxon>Flavobacteriaceae</taxon>
        <taxon>Kriegella</taxon>
    </lineage>
</organism>
<gene>
    <name evidence="1" type="ORF">SAMN04488514_10743</name>
</gene>